<evidence type="ECO:0000256" key="1">
    <source>
        <dbReference type="ARBA" id="ARBA00023002"/>
    </source>
</evidence>
<dbReference type="SUPFAM" id="SSF52218">
    <property type="entry name" value="Flavoproteins"/>
    <property type="match status" value="1"/>
</dbReference>
<dbReference type="RefSeq" id="WP_038696869.1">
    <property type="nucleotide sequence ID" value="NZ_CP009286.1"/>
</dbReference>
<proteinExistence type="predicted"/>
<evidence type="ECO:0000313" key="4">
    <source>
        <dbReference type="Proteomes" id="UP000029507"/>
    </source>
</evidence>
<dbReference type="STRING" id="169760.PSTEL_16880"/>
<feature type="domain" description="Flavodoxin-like fold" evidence="2">
    <location>
        <begin position="1"/>
        <end position="170"/>
    </location>
</feature>
<evidence type="ECO:0000313" key="3">
    <source>
        <dbReference type="EMBL" id="AIQ64523.1"/>
    </source>
</evidence>
<organism evidence="3 4">
    <name type="scientific">Paenibacillus stellifer</name>
    <dbReference type="NCBI Taxonomy" id="169760"/>
    <lineage>
        <taxon>Bacteria</taxon>
        <taxon>Bacillati</taxon>
        <taxon>Bacillota</taxon>
        <taxon>Bacilli</taxon>
        <taxon>Bacillales</taxon>
        <taxon>Paenibacillaceae</taxon>
        <taxon>Paenibacillus</taxon>
    </lineage>
</organism>
<dbReference type="InterPro" id="IPR046980">
    <property type="entry name" value="KefG/KefF"/>
</dbReference>
<dbReference type="Proteomes" id="UP000029507">
    <property type="component" value="Chromosome"/>
</dbReference>
<keyword evidence="4" id="KW-1185">Reference proteome</keyword>
<dbReference type="OrthoDB" id="9798454at2"/>
<reference evidence="3 4" key="1">
    <citation type="submission" date="2014-08" db="EMBL/GenBank/DDBJ databases">
        <title>Comparative genomics of the Paenibacillus odorifer group.</title>
        <authorList>
            <person name="den Bakker H.C."/>
            <person name="Tsai Y.-C."/>
            <person name="Martin N."/>
            <person name="Korlach J."/>
            <person name="Wiedmann M."/>
        </authorList>
    </citation>
    <scope>NUCLEOTIDE SEQUENCE [LARGE SCALE GENOMIC DNA]</scope>
    <source>
        <strain evidence="3 4">DSM 14472</strain>
    </source>
</reference>
<dbReference type="InterPro" id="IPR003680">
    <property type="entry name" value="Flavodoxin_fold"/>
</dbReference>
<accession>A0A089LZ38</accession>
<protein>
    <submittedName>
        <fullName evidence="3">General stress protein</fullName>
    </submittedName>
</protein>
<gene>
    <name evidence="3" type="ORF">PSTEL_16880</name>
</gene>
<dbReference type="HOGENOM" id="CLU_058643_0_2_9"/>
<dbReference type="KEGG" id="pste:PSTEL_16880"/>
<dbReference type="Gene3D" id="3.40.50.360">
    <property type="match status" value="1"/>
</dbReference>
<dbReference type="GO" id="GO:0003955">
    <property type="term" value="F:NAD(P)H dehydrogenase (quinone) activity"/>
    <property type="evidence" value="ECO:0007669"/>
    <property type="project" value="TreeGrafter"/>
</dbReference>
<dbReference type="GO" id="GO:0010181">
    <property type="term" value="F:FMN binding"/>
    <property type="evidence" value="ECO:0007669"/>
    <property type="project" value="TreeGrafter"/>
</dbReference>
<dbReference type="Pfam" id="PF02525">
    <property type="entry name" value="Flavodoxin_2"/>
    <property type="match status" value="1"/>
</dbReference>
<evidence type="ECO:0000259" key="2">
    <source>
        <dbReference type="Pfam" id="PF02525"/>
    </source>
</evidence>
<sequence>MRTLVIIAHPDLQASRINRSWAEELQAQENVTIHSLYGIYPDGAIDVRREQQLLDSHDRIIFQYPLYWYSTPSLLKQWFDQVLELGWAYGPGGEHLSGKEIGIAISTGGPADSYQPGAYNLFTLHDYTKPIQALAYHVLASYLPPFILNDARNVTDEQLAASRKAYIEHLATAQPVALEIVQ</sequence>
<dbReference type="PANTHER" id="PTHR47307:SF1">
    <property type="entry name" value="GLUTATHIONE-REGULATED POTASSIUM-EFFLUX SYSTEM ANCILLARY PROTEIN KEFG"/>
    <property type="match status" value="1"/>
</dbReference>
<dbReference type="AlphaFoldDB" id="A0A089LZ38"/>
<dbReference type="InterPro" id="IPR029039">
    <property type="entry name" value="Flavoprotein-like_sf"/>
</dbReference>
<name>A0A089LZ38_9BACL</name>
<dbReference type="EMBL" id="CP009286">
    <property type="protein sequence ID" value="AIQ64523.1"/>
    <property type="molecule type" value="Genomic_DNA"/>
</dbReference>
<dbReference type="GO" id="GO:0009055">
    <property type="term" value="F:electron transfer activity"/>
    <property type="evidence" value="ECO:0007669"/>
    <property type="project" value="TreeGrafter"/>
</dbReference>
<dbReference type="PANTHER" id="PTHR47307">
    <property type="entry name" value="GLUTATHIONE-REGULATED POTASSIUM-EFFLUX SYSTEM ANCILLARY PROTEIN KEFG"/>
    <property type="match status" value="1"/>
</dbReference>
<keyword evidence="1" id="KW-0560">Oxidoreductase</keyword>